<gene>
    <name evidence="1" type="ORF">METZ01_LOCUS57477</name>
</gene>
<reference evidence="1" key="1">
    <citation type="submission" date="2018-05" db="EMBL/GenBank/DDBJ databases">
        <authorList>
            <person name="Lanie J.A."/>
            <person name="Ng W.-L."/>
            <person name="Kazmierczak K.M."/>
            <person name="Andrzejewski T.M."/>
            <person name="Davidsen T.M."/>
            <person name="Wayne K.J."/>
            <person name="Tettelin H."/>
            <person name="Glass J.I."/>
            <person name="Rusch D."/>
            <person name="Podicherti R."/>
            <person name="Tsui H.-C.T."/>
            <person name="Winkler M.E."/>
        </authorList>
    </citation>
    <scope>NUCLEOTIDE SEQUENCE</scope>
</reference>
<dbReference type="AlphaFoldDB" id="A0A381STI6"/>
<protein>
    <submittedName>
        <fullName evidence="1">Uncharacterized protein</fullName>
    </submittedName>
</protein>
<sequence>MHNDAIRVAKIKFRTAIRRTAKFFTTHSYPRLHCSGLSTGLNTVFRKNLHNSFIIEIIYSETQVGNSWIITGITAQCYELRPVTNLQNYRAALACCNRHTEQTLIPLQ</sequence>
<proteinExistence type="predicted"/>
<name>A0A381STI6_9ZZZZ</name>
<evidence type="ECO:0000313" key="1">
    <source>
        <dbReference type="EMBL" id="SVA04623.1"/>
    </source>
</evidence>
<accession>A0A381STI6</accession>
<organism evidence="1">
    <name type="scientific">marine metagenome</name>
    <dbReference type="NCBI Taxonomy" id="408172"/>
    <lineage>
        <taxon>unclassified sequences</taxon>
        <taxon>metagenomes</taxon>
        <taxon>ecological metagenomes</taxon>
    </lineage>
</organism>
<dbReference type="EMBL" id="UINC01003246">
    <property type="protein sequence ID" value="SVA04623.1"/>
    <property type="molecule type" value="Genomic_DNA"/>
</dbReference>